<dbReference type="EMBL" id="LWBO01000018">
    <property type="protein sequence ID" value="OQP45990.1"/>
    <property type="molecule type" value="Genomic_DNA"/>
</dbReference>
<keyword evidence="2" id="KW-1185">Reference proteome</keyword>
<gene>
    <name evidence="1" type="ORF">A4D02_32890</name>
</gene>
<proteinExistence type="predicted"/>
<accession>A0ABX3NVG1</accession>
<dbReference type="Proteomes" id="UP000192277">
    <property type="component" value="Unassembled WGS sequence"/>
</dbReference>
<dbReference type="RefSeq" id="WP_014221136.1">
    <property type="nucleotide sequence ID" value="NZ_LWBO01000018.1"/>
</dbReference>
<organism evidence="1 2">
    <name type="scientific">Niastella koreensis</name>
    <dbReference type="NCBI Taxonomy" id="354356"/>
    <lineage>
        <taxon>Bacteria</taxon>
        <taxon>Pseudomonadati</taxon>
        <taxon>Bacteroidota</taxon>
        <taxon>Chitinophagia</taxon>
        <taxon>Chitinophagales</taxon>
        <taxon>Chitinophagaceae</taxon>
        <taxon>Niastella</taxon>
    </lineage>
</organism>
<evidence type="ECO:0000313" key="2">
    <source>
        <dbReference type="Proteomes" id="UP000192277"/>
    </source>
</evidence>
<comment type="caution">
    <text evidence="1">The sequence shown here is derived from an EMBL/GenBank/DDBJ whole genome shotgun (WGS) entry which is preliminary data.</text>
</comment>
<name>A0ABX3NVG1_9BACT</name>
<evidence type="ECO:0000313" key="1">
    <source>
        <dbReference type="EMBL" id="OQP45990.1"/>
    </source>
</evidence>
<protein>
    <submittedName>
        <fullName evidence="1">Uncharacterized protein</fullName>
    </submittedName>
</protein>
<reference evidence="1 2" key="1">
    <citation type="submission" date="2016-04" db="EMBL/GenBank/DDBJ databases">
        <authorList>
            <person name="Chen L."/>
            <person name="Zhuang W."/>
            <person name="Wang G."/>
        </authorList>
    </citation>
    <scope>NUCLEOTIDE SEQUENCE [LARGE SCALE GENOMIC DNA]</scope>
    <source>
        <strain evidence="2">GR20</strain>
    </source>
</reference>
<sequence>MLFENEITGEIKPAIDDITINDEVYELVDRFYPRRNFVQVLQLIMEPEDIMNFMDCNYDDAHKLYFEIRAYFEDREMRVLIPHFCHYMGIDELWVHLFIASLKKYIPLPRRKSKPDPAVDNPFPGEERIKLAQAIENLKLGKMDSLEIRRERARQWKLLNTRGEVRYKRFDNFRVVIYTDEIAAILRIHLRTAQAMIREIRSEYDIPKNAPISIKKFCFHFKYEEEEIRMALARMYGEKYIAP</sequence>